<evidence type="ECO:0000256" key="1">
    <source>
        <dbReference type="SAM" id="Phobius"/>
    </source>
</evidence>
<evidence type="ECO:0000313" key="3">
    <source>
        <dbReference type="Proteomes" id="UP000330807"/>
    </source>
</evidence>
<feature type="transmembrane region" description="Helical" evidence="1">
    <location>
        <begin position="6"/>
        <end position="27"/>
    </location>
</feature>
<sequence>MSGGYLLFKHGVNGVVLVVIVIMNVVFGA</sequence>
<gene>
    <name evidence="2" type="ORF">LMKDKBCB_01777</name>
</gene>
<name>A0A5K1J088_9ACTN</name>
<keyword evidence="1" id="KW-0472">Membrane</keyword>
<organism evidence="2 3">
    <name type="scientific">Collinsella aerofaciens</name>
    <dbReference type="NCBI Taxonomy" id="74426"/>
    <lineage>
        <taxon>Bacteria</taxon>
        <taxon>Bacillati</taxon>
        <taxon>Actinomycetota</taxon>
        <taxon>Coriobacteriia</taxon>
        <taxon>Coriobacteriales</taxon>
        <taxon>Coriobacteriaceae</taxon>
        <taxon>Collinsella</taxon>
    </lineage>
</organism>
<keyword evidence="1" id="KW-0812">Transmembrane</keyword>
<protein>
    <submittedName>
        <fullName evidence="2">Uncharacterized protein</fullName>
    </submittedName>
</protein>
<dbReference type="EMBL" id="CABWIH010000034">
    <property type="protein sequence ID" value="VWL95067.1"/>
    <property type="molecule type" value="Genomic_DNA"/>
</dbReference>
<evidence type="ECO:0000313" key="2">
    <source>
        <dbReference type="EMBL" id="VWL95067.1"/>
    </source>
</evidence>
<keyword evidence="1" id="KW-1133">Transmembrane helix</keyword>
<proteinExistence type="predicted"/>
<dbReference type="Proteomes" id="UP000330807">
    <property type="component" value="Unassembled WGS sequence"/>
</dbReference>
<reference evidence="2 3" key="1">
    <citation type="submission" date="2019-10" db="EMBL/GenBank/DDBJ databases">
        <authorList>
            <person name="Wolf R A."/>
        </authorList>
    </citation>
    <scope>NUCLEOTIDE SEQUENCE [LARGE SCALE GENOMIC DNA]</scope>
    <source>
        <strain evidence="2">Collinsella_aerofaciens_AK_138A</strain>
    </source>
</reference>
<accession>A0A5K1J088</accession>
<dbReference type="AlphaFoldDB" id="A0A5K1J088"/>